<gene>
    <name evidence="3" type="ORF">HJC23_007701</name>
    <name evidence="2" type="ORF">HJC23_008960</name>
</gene>
<reference evidence="3 4" key="1">
    <citation type="journal article" date="2020" name="G3 (Bethesda)">
        <title>Improved Reference Genome for Cyclotella cryptica CCMP332, a Model for Cell Wall Morphogenesis, Salinity Adaptation, and Lipid Production in Diatoms (Bacillariophyta).</title>
        <authorList>
            <person name="Roberts W.R."/>
            <person name="Downey K.M."/>
            <person name="Ruck E.C."/>
            <person name="Traller J.C."/>
            <person name="Alverson A.J."/>
        </authorList>
    </citation>
    <scope>NUCLEOTIDE SEQUENCE [LARGE SCALE GENOMIC DNA]</scope>
    <source>
        <strain evidence="3 4">CCMP332</strain>
    </source>
</reference>
<feature type="compositionally biased region" description="Acidic residues" evidence="1">
    <location>
        <begin position="161"/>
        <end position="175"/>
    </location>
</feature>
<dbReference type="Proteomes" id="UP001516023">
    <property type="component" value="Unassembled WGS sequence"/>
</dbReference>
<feature type="compositionally biased region" description="Basic and acidic residues" evidence="1">
    <location>
        <begin position="186"/>
        <end position="212"/>
    </location>
</feature>
<sequence length="257" mass="28588">MTTTTPMSPNLIGDNNSRTTLLHHVRSLVQAEQGLTDALETCRPLLSHNRHHPNTSLFTSQTPPTLLPTPTSPHQIQPILALARTYSLRTSAPPTWNPSLPVVGFATPNPLPHQLRGGSLGGMQLKLAKEEKARKRTEERERRERERARKEEEERARVESLQEEDMLEEEEEEDVPWGGGGGKRKRGEDGTVAREEMGVTDPKKKEMMERQQRQLVGVSARNGQGKRMVGGGSKEVVVASMNLSDDSSSSEEESEDD</sequence>
<evidence type="ECO:0000313" key="4">
    <source>
        <dbReference type="Proteomes" id="UP001516023"/>
    </source>
</evidence>
<comment type="caution">
    <text evidence="3">The sequence shown here is derived from an EMBL/GenBank/DDBJ whole genome shotgun (WGS) entry which is preliminary data.</text>
</comment>
<protein>
    <recommendedName>
        <fullName evidence="5">Mediator of RNA polymerase II transcription subunit 4</fullName>
    </recommendedName>
</protein>
<reference evidence="3" key="2">
    <citation type="submission" date="2024-11" db="EMBL/GenBank/DDBJ databases">
        <authorList>
            <person name="Roberts W.R."/>
            <person name="Alverson A.J."/>
        </authorList>
    </citation>
    <scope>NUCLEOTIDE SEQUENCE</scope>
    <source>
        <strain evidence="3">CCMP332</strain>
    </source>
</reference>
<dbReference type="EMBL" id="JABMIG020000382">
    <property type="protein sequence ID" value="KAL3779621.1"/>
    <property type="molecule type" value="Genomic_DNA"/>
</dbReference>
<accession>A0ABD3PS04</accession>
<proteinExistence type="predicted"/>
<keyword evidence="4" id="KW-1185">Reference proteome</keyword>
<organism evidence="3 4">
    <name type="scientific">Cyclotella cryptica</name>
    <dbReference type="NCBI Taxonomy" id="29204"/>
    <lineage>
        <taxon>Eukaryota</taxon>
        <taxon>Sar</taxon>
        <taxon>Stramenopiles</taxon>
        <taxon>Ochrophyta</taxon>
        <taxon>Bacillariophyta</taxon>
        <taxon>Coscinodiscophyceae</taxon>
        <taxon>Thalassiosirophycidae</taxon>
        <taxon>Stephanodiscales</taxon>
        <taxon>Stephanodiscaceae</taxon>
        <taxon>Cyclotella</taxon>
    </lineage>
</organism>
<dbReference type="EMBL" id="JABMIG020000126">
    <property type="protein sequence ID" value="KAL3790552.1"/>
    <property type="molecule type" value="Genomic_DNA"/>
</dbReference>
<feature type="compositionally biased region" description="Basic and acidic residues" evidence="1">
    <location>
        <begin position="127"/>
        <end position="160"/>
    </location>
</feature>
<evidence type="ECO:0000313" key="3">
    <source>
        <dbReference type="EMBL" id="KAL3790552.1"/>
    </source>
</evidence>
<evidence type="ECO:0000313" key="2">
    <source>
        <dbReference type="EMBL" id="KAL3779621.1"/>
    </source>
</evidence>
<dbReference type="AlphaFoldDB" id="A0ABD3PS04"/>
<feature type="region of interest" description="Disordered" evidence="1">
    <location>
        <begin position="115"/>
        <end position="233"/>
    </location>
</feature>
<evidence type="ECO:0008006" key="5">
    <source>
        <dbReference type="Google" id="ProtNLM"/>
    </source>
</evidence>
<name>A0ABD3PS04_9STRA</name>
<evidence type="ECO:0000256" key="1">
    <source>
        <dbReference type="SAM" id="MobiDB-lite"/>
    </source>
</evidence>